<name>E6SFE4_INTC7</name>
<dbReference type="HOGENOM" id="CLU_146484_0_0_11"/>
<sequence>MYLAAGRSAKRRPPPGLSTIDWNPLNQEHPVTELSLTEKSQHSCGCGCSDEGVPTLDVTVIPHAIRHATVFGAFSAIPAGGAMDLVAPHNPLPLLAQLQQQFGEIGIEYLVEGPEAWTLRLTRPA</sequence>
<dbReference type="STRING" id="710696.Intca_0121"/>
<dbReference type="AlphaFoldDB" id="E6SFE4"/>
<evidence type="ECO:0000313" key="3">
    <source>
        <dbReference type="EMBL" id="ADU46682.1"/>
    </source>
</evidence>
<feature type="region of interest" description="Disordered" evidence="1">
    <location>
        <begin position="1"/>
        <end position="24"/>
    </location>
</feature>
<dbReference type="Proteomes" id="UP000008914">
    <property type="component" value="Chromosome"/>
</dbReference>
<evidence type="ECO:0000259" key="2">
    <source>
        <dbReference type="Pfam" id="PF10006"/>
    </source>
</evidence>
<keyword evidence="4" id="KW-1185">Reference proteome</keyword>
<reference evidence="3 4" key="1">
    <citation type="journal article" date="2010" name="Stand. Genomic Sci.">
        <title>Complete genome sequence of Intrasporangium calvum type strain (7 KIP).</title>
        <authorList>
            <person name="Del Rio T.G."/>
            <person name="Chertkov O."/>
            <person name="Yasawong M."/>
            <person name="Lucas S."/>
            <person name="Deshpande S."/>
            <person name="Cheng J.F."/>
            <person name="Detter C."/>
            <person name="Tapia R."/>
            <person name="Han C."/>
            <person name="Goodwin L."/>
            <person name="Pitluck S."/>
            <person name="Liolios K."/>
            <person name="Ivanova N."/>
            <person name="Mavromatis K."/>
            <person name="Pati A."/>
            <person name="Chen A."/>
            <person name="Palaniappan K."/>
            <person name="Land M."/>
            <person name="Hauser L."/>
            <person name="Chang Y.J."/>
            <person name="Jeffries C.D."/>
            <person name="Rohde M."/>
            <person name="Pukall R."/>
            <person name="Sikorski J."/>
            <person name="Goker M."/>
            <person name="Woyke T."/>
            <person name="Bristow J."/>
            <person name="Eisen J.A."/>
            <person name="Markowitz V."/>
            <person name="Hugenholtz P."/>
            <person name="Kyrpides N.C."/>
            <person name="Klenk H.P."/>
            <person name="Lapidus A."/>
        </authorList>
    </citation>
    <scope>NUCLEOTIDE SEQUENCE [LARGE SCALE GENOMIC DNA]</scope>
    <source>
        <strain evidence="4">ATCC 23552 / DSM 43043 / JCM 3097 / NBRC 12989 / 7 KIP</strain>
    </source>
</reference>
<organism evidence="3 4">
    <name type="scientific">Intrasporangium calvum (strain ATCC 23552 / DSM 43043 / JCM 3097 / NBRC 12989 / NCIMB 10167 / NRRL B-3866 / 7 KIP)</name>
    <dbReference type="NCBI Taxonomy" id="710696"/>
    <lineage>
        <taxon>Bacteria</taxon>
        <taxon>Bacillati</taxon>
        <taxon>Actinomycetota</taxon>
        <taxon>Actinomycetes</taxon>
        <taxon>Micrococcales</taxon>
        <taxon>Intrasporangiaceae</taxon>
        <taxon>Intrasporangium</taxon>
    </lineage>
</organism>
<dbReference type="Pfam" id="PF10006">
    <property type="entry name" value="DUF2249"/>
    <property type="match status" value="1"/>
</dbReference>
<accession>E6SFE4</accession>
<dbReference type="KEGG" id="ica:Intca_0121"/>
<dbReference type="EMBL" id="CP002343">
    <property type="protein sequence ID" value="ADU46682.1"/>
    <property type="molecule type" value="Genomic_DNA"/>
</dbReference>
<dbReference type="eggNOG" id="COG4309">
    <property type="taxonomic scope" value="Bacteria"/>
</dbReference>
<protein>
    <recommendedName>
        <fullName evidence="2">DUF2249 domain-containing protein</fullName>
    </recommendedName>
</protein>
<evidence type="ECO:0000313" key="4">
    <source>
        <dbReference type="Proteomes" id="UP000008914"/>
    </source>
</evidence>
<feature type="domain" description="DUF2249" evidence="2">
    <location>
        <begin position="55"/>
        <end position="123"/>
    </location>
</feature>
<evidence type="ECO:0000256" key="1">
    <source>
        <dbReference type="SAM" id="MobiDB-lite"/>
    </source>
</evidence>
<dbReference type="InterPro" id="IPR018720">
    <property type="entry name" value="DUF2249"/>
</dbReference>
<dbReference type="OrthoDB" id="8451629at2"/>
<gene>
    <name evidence="3" type="ordered locus">Intca_0121</name>
</gene>
<proteinExistence type="predicted"/>